<evidence type="ECO:0000256" key="1">
    <source>
        <dbReference type="ARBA" id="ARBA00001974"/>
    </source>
</evidence>
<dbReference type="GO" id="GO:0005743">
    <property type="term" value="C:mitochondrial inner membrane"/>
    <property type="evidence" value="ECO:0007669"/>
    <property type="project" value="TreeGrafter"/>
</dbReference>
<dbReference type="FunFam" id="3.40.50.720:FF:000137">
    <property type="entry name" value="Hydroxysteroid (17-beta) dehydrogenase 3"/>
    <property type="match status" value="1"/>
</dbReference>
<dbReference type="InterPro" id="IPR006089">
    <property type="entry name" value="Acyl-CoA_DH_CS"/>
</dbReference>
<dbReference type="InterPro" id="IPR009075">
    <property type="entry name" value="AcylCo_DH/oxidase_C"/>
</dbReference>
<evidence type="ECO:0000256" key="11">
    <source>
        <dbReference type="ARBA" id="ARBA00037927"/>
    </source>
</evidence>
<evidence type="ECO:0000256" key="10">
    <source>
        <dbReference type="ARBA" id="ARBA00037899"/>
    </source>
</evidence>
<keyword evidence="5 14" id="KW-0274">FAD</keyword>
<dbReference type="PRINTS" id="PR00081">
    <property type="entry name" value="GDHRDH"/>
</dbReference>
<evidence type="ECO:0000256" key="14">
    <source>
        <dbReference type="RuleBase" id="RU362125"/>
    </source>
</evidence>
<feature type="non-terminal residue" evidence="18">
    <location>
        <position position="1"/>
    </location>
</feature>
<comment type="catalytic activity">
    <reaction evidence="13">
        <text>glutaryl-CoA + oxidized [electron-transfer flavoprotein] + 2 H(+) = (2E)-butenoyl-CoA + reduced [electron-transfer flavoprotein] + CO2</text>
        <dbReference type="Rhea" id="RHEA:13389"/>
        <dbReference type="Rhea" id="RHEA-COMP:10685"/>
        <dbReference type="Rhea" id="RHEA-COMP:10686"/>
        <dbReference type="ChEBI" id="CHEBI:15378"/>
        <dbReference type="ChEBI" id="CHEBI:16526"/>
        <dbReference type="ChEBI" id="CHEBI:57332"/>
        <dbReference type="ChEBI" id="CHEBI:57378"/>
        <dbReference type="ChEBI" id="CHEBI:57692"/>
        <dbReference type="ChEBI" id="CHEBI:58307"/>
        <dbReference type="EC" id="1.3.8.6"/>
    </reaction>
</comment>
<dbReference type="Gene3D" id="2.40.110.10">
    <property type="entry name" value="Butyryl-CoA Dehydrogenase, subunit A, domain 2"/>
    <property type="match status" value="1"/>
</dbReference>
<dbReference type="InterPro" id="IPR036250">
    <property type="entry name" value="AcylCo_DH-like_C"/>
</dbReference>
<evidence type="ECO:0000256" key="13">
    <source>
        <dbReference type="ARBA" id="ARBA00049493"/>
    </source>
</evidence>
<dbReference type="InterPro" id="IPR006091">
    <property type="entry name" value="Acyl-CoA_Oxase/DH_mid-dom"/>
</dbReference>
<evidence type="ECO:0000256" key="3">
    <source>
        <dbReference type="ARBA" id="ARBA00009347"/>
    </source>
</evidence>
<evidence type="ECO:0000259" key="15">
    <source>
        <dbReference type="Pfam" id="PF00441"/>
    </source>
</evidence>
<dbReference type="InterPro" id="IPR037069">
    <property type="entry name" value="AcylCoA_DH/ox_N_sf"/>
</dbReference>
<keyword evidence="4 14" id="KW-0285">Flavoprotein</keyword>
<dbReference type="STRING" id="77166.N6UDX5"/>
<dbReference type="SUPFAM" id="SSF56645">
    <property type="entry name" value="Acyl-CoA dehydrogenase NM domain-like"/>
    <property type="match status" value="1"/>
</dbReference>
<dbReference type="Pfam" id="PF02770">
    <property type="entry name" value="Acyl-CoA_dh_M"/>
    <property type="match status" value="1"/>
</dbReference>
<evidence type="ECO:0000313" key="20">
    <source>
        <dbReference type="Proteomes" id="UP000030742"/>
    </source>
</evidence>
<evidence type="ECO:0000259" key="16">
    <source>
        <dbReference type="Pfam" id="PF02770"/>
    </source>
</evidence>
<sequence length="582" mass="64063">MTEIGELGVLGCTIQGYNCAGVSNVAYGLLTREVEKVDSSYRSAVSVQSSLAMGAIYMYGSEEQKQQYLPAMAKGELIGCFGLTEPNHGSDIGGMETRGKYDSASKTYTLNGSKTWITNSPLADLLIVWGRCENGKVRGFIVNRKEHGHGLSTPKIEGKFSLRASTTGMILLDNVKVPEDHLLPKAEGMSGPFGCLNNARYGIAWGALGAAESCLGVARQYTLERHQFNRPLAQTQLMQKKLADMVTEIALGLIGCYQVGRLKDQNLHTPEMISLLKRNNAGKALEIARIARDMLGGNGIQDEYHVIRHVMNLEAVNTYEVVTGATDGIGKAYAEALAKKKLNVVLISRTQSKLEDVATSITQKFNVETKIIAADFTNVAEIYHNIDKQLHGLDIGVLINNVGMSYPYPEYFLELKNKDEIYDNIIKCNIFSVTNMCKIVLPGMAERKRGVIVNISSTAALIPSPLLSIYAASKSFVEKFSEDLSTEYSRQNITVQCVLPGYVATNMSKIKSATWMAPAPAKYVEEALSTIGVREKTTGYFPHTLLVGVIHFLDSISPRLSRWIIVRTMTNIRSRALRRQIH</sequence>
<comment type="pathway">
    <text evidence="11">Amino-acid metabolism; tryptophan metabolism.</text>
</comment>
<dbReference type="GO" id="GO:0046949">
    <property type="term" value="P:fatty-acyl-CoA biosynthetic process"/>
    <property type="evidence" value="ECO:0007669"/>
    <property type="project" value="TreeGrafter"/>
</dbReference>
<dbReference type="PROSITE" id="PS00073">
    <property type="entry name" value="ACYL_COA_DH_2"/>
    <property type="match status" value="1"/>
</dbReference>
<gene>
    <name evidence="19" type="ORF">D910_11925</name>
    <name evidence="18" type="ORF">YQE_06703</name>
</gene>
<dbReference type="GO" id="GO:0005759">
    <property type="term" value="C:mitochondrial matrix"/>
    <property type="evidence" value="ECO:0007669"/>
    <property type="project" value="UniProtKB-SubCell"/>
</dbReference>
<evidence type="ECO:0000256" key="4">
    <source>
        <dbReference type="ARBA" id="ARBA00022630"/>
    </source>
</evidence>
<dbReference type="InterPro" id="IPR002347">
    <property type="entry name" value="SDR_fam"/>
</dbReference>
<comment type="pathway">
    <text evidence="10">Amino-acid metabolism; lysine degradation.</text>
</comment>
<dbReference type="Gene3D" id="1.10.540.10">
    <property type="entry name" value="Acyl-CoA dehydrogenase/oxidase, N-terminal domain"/>
    <property type="match status" value="1"/>
</dbReference>
<evidence type="ECO:0000256" key="8">
    <source>
        <dbReference type="ARBA" id="ARBA00023002"/>
    </source>
</evidence>
<keyword evidence="9" id="KW-0496">Mitochondrion</keyword>
<dbReference type="SUPFAM" id="SSF51735">
    <property type="entry name" value="NAD(P)-binding Rossmann-fold domains"/>
    <property type="match status" value="1"/>
</dbReference>
<dbReference type="CDD" id="cd05356">
    <property type="entry name" value="17beta-HSD1_like_SDR_c"/>
    <property type="match status" value="1"/>
</dbReference>
<dbReference type="GO" id="GO:0004361">
    <property type="term" value="F:glutaryl-CoA dehydrogenase activity"/>
    <property type="evidence" value="ECO:0007669"/>
    <property type="project" value="UniProtKB-EC"/>
</dbReference>
<evidence type="ECO:0000256" key="12">
    <source>
        <dbReference type="ARBA" id="ARBA00039033"/>
    </source>
</evidence>
<evidence type="ECO:0000313" key="18">
    <source>
        <dbReference type="EMBL" id="ENN76862.1"/>
    </source>
</evidence>
<dbReference type="InterPro" id="IPR036291">
    <property type="entry name" value="NAD(P)-bd_dom_sf"/>
</dbReference>
<evidence type="ECO:0000259" key="17">
    <source>
        <dbReference type="Pfam" id="PF02771"/>
    </source>
</evidence>
<evidence type="ECO:0000313" key="19">
    <source>
        <dbReference type="EMBL" id="ERL94650.1"/>
    </source>
</evidence>
<dbReference type="PRINTS" id="PR00080">
    <property type="entry name" value="SDRFAMILY"/>
</dbReference>
<dbReference type="InterPro" id="IPR052033">
    <property type="entry name" value="Glutaryl-CoA_DH_mitochondrial"/>
</dbReference>
<dbReference type="Pfam" id="PF02771">
    <property type="entry name" value="Acyl-CoA_dh_N"/>
    <property type="match status" value="1"/>
</dbReference>
<keyword evidence="8 14" id="KW-0560">Oxidoreductase</keyword>
<proteinExistence type="inferred from homology"/>
<dbReference type="FunFam" id="2.40.110.10:FF:000008">
    <property type="entry name" value="Glutaryl-CoA dehydrogenase, mitochondrial"/>
    <property type="match status" value="1"/>
</dbReference>
<dbReference type="Pfam" id="PF00441">
    <property type="entry name" value="Acyl-CoA_dh_1"/>
    <property type="match status" value="1"/>
</dbReference>
<dbReference type="HOGENOM" id="CLU_468743_0_0_1"/>
<dbReference type="Gene3D" id="3.40.50.720">
    <property type="entry name" value="NAD(P)-binding Rossmann-like Domain"/>
    <property type="match status" value="1"/>
</dbReference>
<comment type="similarity">
    <text evidence="3 14">Belongs to the acyl-CoA dehydrogenase family.</text>
</comment>
<evidence type="ECO:0000256" key="7">
    <source>
        <dbReference type="ARBA" id="ARBA00022946"/>
    </source>
</evidence>
<keyword evidence="7" id="KW-0809">Transit peptide</keyword>
<dbReference type="AlphaFoldDB" id="N6UDX5"/>
<dbReference type="EC" id="1.3.8.6" evidence="12"/>
<dbReference type="PANTHER" id="PTHR42807">
    <property type="entry name" value="GLUTARYL-COA DEHYDROGENASE, MITOCHONDRIAL"/>
    <property type="match status" value="1"/>
</dbReference>
<evidence type="ECO:0000256" key="6">
    <source>
        <dbReference type="ARBA" id="ARBA00022857"/>
    </source>
</evidence>
<feature type="domain" description="Acyl-CoA dehydrogenase/oxidase N-terminal" evidence="17">
    <location>
        <begin position="2"/>
        <end position="76"/>
    </location>
</feature>
<dbReference type="OrthoDB" id="47007at2759"/>
<evidence type="ECO:0000256" key="2">
    <source>
        <dbReference type="ARBA" id="ARBA00004305"/>
    </source>
</evidence>
<feature type="domain" description="Acyl-CoA oxidase/dehydrogenase middle" evidence="16">
    <location>
        <begin position="80"/>
        <end position="175"/>
    </location>
</feature>
<keyword evidence="6" id="KW-0521">NADP</keyword>
<dbReference type="PANTHER" id="PTHR42807:SF1">
    <property type="entry name" value="GLUTARYL-COA DEHYDROGENASE, MITOCHONDRIAL"/>
    <property type="match status" value="1"/>
</dbReference>
<dbReference type="GO" id="GO:0050660">
    <property type="term" value="F:flavin adenine dinucleotide binding"/>
    <property type="evidence" value="ECO:0007669"/>
    <property type="project" value="InterPro"/>
</dbReference>
<name>N6UDX5_DENPD</name>
<accession>N6UDX5</accession>
<organism evidence="18">
    <name type="scientific">Dendroctonus ponderosae</name>
    <name type="common">Mountain pine beetle</name>
    <dbReference type="NCBI Taxonomy" id="77166"/>
    <lineage>
        <taxon>Eukaryota</taxon>
        <taxon>Metazoa</taxon>
        <taxon>Ecdysozoa</taxon>
        <taxon>Arthropoda</taxon>
        <taxon>Hexapoda</taxon>
        <taxon>Insecta</taxon>
        <taxon>Pterygota</taxon>
        <taxon>Neoptera</taxon>
        <taxon>Endopterygota</taxon>
        <taxon>Coleoptera</taxon>
        <taxon>Polyphaga</taxon>
        <taxon>Cucujiformia</taxon>
        <taxon>Curculionidae</taxon>
        <taxon>Scolytinae</taxon>
        <taxon>Dendroctonus</taxon>
    </lineage>
</organism>
<dbReference type="Pfam" id="PF00106">
    <property type="entry name" value="adh_short"/>
    <property type="match status" value="1"/>
</dbReference>
<dbReference type="InterPro" id="IPR046373">
    <property type="entry name" value="Acyl-CoA_Oxase/DH_mid-dom_sf"/>
</dbReference>
<dbReference type="InterPro" id="IPR009100">
    <property type="entry name" value="AcylCoA_DH/oxidase_NM_dom_sf"/>
</dbReference>
<dbReference type="GO" id="GO:0033539">
    <property type="term" value="P:fatty acid beta-oxidation using acyl-CoA dehydrogenase"/>
    <property type="evidence" value="ECO:0007669"/>
    <property type="project" value="TreeGrafter"/>
</dbReference>
<dbReference type="GO" id="GO:0000062">
    <property type="term" value="F:fatty-acyl-CoA binding"/>
    <property type="evidence" value="ECO:0007669"/>
    <property type="project" value="TreeGrafter"/>
</dbReference>
<evidence type="ECO:0000256" key="9">
    <source>
        <dbReference type="ARBA" id="ARBA00023128"/>
    </source>
</evidence>
<dbReference type="EMBL" id="KB632399">
    <property type="protein sequence ID" value="ERL94650.1"/>
    <property type="molecule type" value="Genomic_DNA"/>
</dbReference>
<dbReference type="SUPFAM" id="SSF47203">
    <property type="entry name" value="Acyl-CoA dehydrogenase C-terminal domain-like"/>
    <property type="match status" value="1"/>
</dbReference>
<feature type="domain" description="Acyl-CoA dehydrogenase/oxidase C-terminal" evidence="15">
    <location>
        <begin position="193"/>
        <end position="319"/>
    </location>
</feature>
<comment type="cofactor">
    <cofactor evidence="1 14">
        <name>FAD</name>
        <dbReference type="ChEBI" id="CHEBI:57692"/>
    </cofactor>
</comment>
<dbReference type="EMBL" id="KB740967">
    <property type="protein sequence ID" value="ENN76862.1"/>
    <property type="molecule type" value="Genomic_DNA"/>
</dbReference>
<comment type="subcellular location">
    <subcellularLocation>
        <location evidence="2">Mitochondrion matrix</location>
    </subcellularLocation>
</comment>
<protein>
    <recommendedName>
        <fullName evidence="12">glutaryl-CoA dehydrogenase (ETF)</fullName>
        <ecNumber evidence="12">1.3.8.6</ecNumber>
    </recommendedName>
</protein>
<evidence type="ECO:0000256" key="5">
    <source>
        <dbReference type="ARBA" id="ARBA00022827"/>
    </source>
</evidence>
<dbReference type="InterPro" id="IPR013786">
    <property type="entry name" value="AcylCoA_DH/ox_N"/>
</dbReference>
<dbReference type="Gene3D" id="1.20.140.10">
    <property type="entry name" value="Butyryl-CoA Dehydrogenase, subunit A, domain 3"/>
    <property type="match status" value="1"/>
</dbReference>
<reference evidence="18 20" key="1">
    <citation type="journal article" date="2013" name="Genome Biol.">
        <title>Draft genome of the mountain pine beetle, Dendroctonus ponderosae Hopkins, a major forest pest.</title>
        <authorList>
            <person name="Keeling C.I."/>
            <person name="Yuen M.M."/>
            <person name="Liao N.Y."/>
            <person name="Docking T.R."/>
            <person name="Chan S.K."/>
            <person name="Taylor G.A."/>
            <person name="Palmquist D.L."/>
            <person name="Jackman S.D."/>
            <person name="Nguyen A."/>
            <person name="Li M."/>
            <person name="Henderson H."/>
            <person name="Janes J.K."/>
            <person name="Zhao Y."/>
            <person name="Pandoh P."/>
            <person name="Moore R."/>
            <person name="Sperling F.A."/>
            <person name="Huber D.P."/>
            <person name="Birol I."/>
            <person name="Jones S.J."/>
            <person name="Bohlmann J."/>
        </authorList>
    </citation>
    <scope>NUCLEOTIDE SEQUENCE</scope>
</reference>
<dbReference type="Proteomes" id="UP000030742">
    <property type="component" value="Unassembled WGS sequence"/>
</dbReference>